<feature type="compositionally biased region" description="Basic and acidic residues" evidence="1">
    <location>
        <begin position="810"/>
        <end position="824"/>
    </location>
</feature>
<feature type="region of interest" description="Disordered" evidence="1">
    <location>
        <begin position="1"/>
        <end position="25"/>
    </location>
</feature>
<gene>
    <name evidence="2 4" type="ORF">P152DRAFT_501343</name>
</gene>
<feature type="region of interest" description="Disordered" evidence="1">
    <location>
        <begin position="99"/>
        <end position="136"/>
    </location>
</feature>
<feature type="compositionally biased region" description="Low complexity" evidence="1">
    <location>
        <begin position="156"/>
        <end position="171"/>
    </location>
</feature>
<evidence type="ECO:0000313" key="2">
    <source>
        <dbReference type="EMBL" id="KAF1813801.1"/>
    </source>
</evidence>
<feature type="region of interest" description="Disordered" evidence="1">
    <location>
        <begin position="959"/>
        <end position="983"/>
    </location>
</feature>
<name>A0A6G1G787_9PEZI</name>
<dbReference type="OrthoDB" id="5288142at2759"/>
<feature type="compositionally biased region" description="Basic and acidic residues" evidence="1">
    <location>
        <begin position="834"/>
        <end position="845"/>
    </location>
</feature>
<feature type="region of interest" description="Disordered" evidence="1">
    <location>
        <begin position="810"/>
        <end position="855"/>
    </location>
</feature>
<dbReference type="AlphaFoldDB" id="A0A6G1G787"/>
<proteinExistence type="predicted"/>
<organism evidence="2">
    <name type="scientific">Eremomyces bilateralis CBS 781.70</name>
    <dbReference type="NCBI Taxonomy" id="1392243"/>
    <lineage>
        <taxon>Eukaryota</taxon>
        <taxon>Fungi</taxon>
        <taxon>Dikarya</taxon>
        <taxon>Ascomycota</taxon>
        <taxon>Pezizomycotina</taxon>
        <taxon>Dothideomycetes</taxon>
        <taxon>Dothideomycetes incertae sedis</taxon>
        <taxon>Eremomycetales</taxon>
        <taxon>Eremomycetaceae</taxon>
        <taxon>Eremomyces</taxon>
    </lineage>
</organism>
<feature type="compositionally biased region" description="Polar residues" evidence="1">
    <location>
        <begin position="273"/>
        <end position="288"/>
    </location>
</feature>
<feature type="compositionally biased region" description="Basic and acidic residues" evidence="1">
    <location>
        <begin position="547"/>
        <end position="565"/>
    </location>
</feature>
<feature type="compositionally biased region" description="Polar residues" evidence="1">
    <location>
        <begin position="172"/>
        <end position="185"/>
    </location>
</feature>
<feature type="compositionally biased region" description="Polar residues" evidence="1">
    <location>
        <begin position="116"/>
        <end position="136"/>
    </location>
</feature>
<feature type="region of interest" description="Disordered" evidence="1">
    <location>
        <begin position="149"/>
        <end position="330"/>
    </location>
</feature>
<evidence type="ECO:0000313" key="4">
    <source>
        <dbReference type="RefSeq" id="XP_033535432.1"/>
    </source>
</evidence>
<feature type="compositionally biased region" description="Basic and acidic residues" evidence="1">
    <location>
        <begin position="305"/>
        <end position="316"/>
    </location>
</feature>
<accession>A0A6G1G787</accession>
<protein>
    <submittedName>
        <fullName evidence="2 4">Uncharacterized protein</fullName>
    </submittedName>
</protein>
<feature type="region of interest" description="Disordered" evidence="1">
    <location>
        <begin position="547"/>
        <end position="578"/>
    </location>
</feature>
<reference evidence="4" key="3">
    <citation type="submission" date="2025-04" db="UniProtKB">
        <authorList>
            <consortium name="RefSeq"/>
        </authorList>
    </citation>
    <scope>IDENTIFICATION</scope>
    <source>
        <strain evidence="4">CBS 781.70</strain>
    </source>
</reference>
<feature type="region of interest" description="Disordered" evidence="1">
    <location>
        <begin position="737"/>
        <end position="767"/>
    </location>
</feature>
<reference evidence="4" key="2">
    <citation type="submission" date="2020-04" db="EMBL/GenBank/DDBJ databases">
        <authorList>
            <consortium name="NCBI Genome Project"/>
        </authorList>
    </citation>
    <scope>NUCLEOTIDE SEQUENCE</scope>
    <source>
        <strain evidence="4">CBS 781.70</strain>
    </source>
</reference>
<dbReference type="RefSeq" id="XP_033535432.1">
    <property type="nucleotide sequence ID" value="XM_033682318.1"/>
</dbReference>
<feature type="compositionally biased region" description="Polar residues" evidence="1">
    <location>
        <begin position="8"/>
        <end position="17"/>
    </location>
</feature>
<evidence type="ECO:0000313" key="3">
    <source>
        <dbReference type="Proteomes" id="UP000504638"/>
    </source>
</evidence>
<evidence type="ECO:0000256" key="1">
    <source>
        <dbReference type="SAM" id="MobiDB-lite"/>
    </source>
</evidence>
<dbReference type="Proteomes" id="UP000504638">
    <property type="component" value="Unplaced"/>
</dbReference>
<keyword evidence="3" id="KW-1185">Reference proteome</keyword>
<dbReference type="GeneID" id="54422888"/>
<reference evidence="2 4" key="1">
    <citation type="submission" date="2020-01" db="EMBL/GenBank/DDBJ databases">
        <authorList>
            <consortium name="DOE Joint Genome Institute"/>
            <person name="Haridas S."/>
            <person name="Albert R."/>
            <person name="Binder M."/>
            <person name="Bloem J."/>
            <person name="Labutti K."/>
            <person name="Salamov A."/>
            <person name="Andreopoulos B."/>
            <person name="Baker S.E."/>
            <person name="Barry K."/>
            <person name="Bills G."/>
            <person name="Bluhm B.H."/>
            <person name="Cannon C."/>
            <person name="Castanera R."/>
            <person name="Culley D.E."/>
            <person name="Daum C."/>
            <person name="Ezra D."/>
            <person name="Gonzalez J.B."/>
            <person name="Henrissat B."/>
            <person name="Kuo A."/>
            <person name="Liang C."/>
            <person name="Lipzen A."/>
            <person name="Lutzoni F."/>
            <person name="Magnuson J."/>
            <person name="Mondo S."/>
            <person name="Nolan M."/>
            <person name="Ohm R."/>
            <person name="Pangilinan J."/>
            <person name="Park H.-J."/>
            <person name="Ramirez L."/>
            <person name="Alfaro M."/>
            <person name="Sun H."/>
            <person name="Tritt A."/>
            <person name="Yoshinaga Y."/>
            <person name="Zwiers L.-H."/>
            <person name="Turgeon B.G."/>
            <person name="Goodwin S.B."/>
            <person name="Spatafora J.W."/>
            <person name="Crous P.W."/>
            <person name="Grigoriev I.V."/>
        </authorList>
    </citation>
    <scope>NUCLEOTIDE SEQUENCE</scope>
    <source>
        <strain evidence="2 4">CBS 781.70</strain>
    </source>
</reference>
<feature type="compositionally biased region" description="Polar residues" evidence="1">
    <location>
        <begin position="216"/>
        <end position="231"/>
    </location>
</feature>
<feature type="region of interest" description="Disordered" evidence="1">
    <location>
        <begin position="484"/>
        <end position="525"/>
    </location>
</feature>
<sequence length="1126" mass="122468">MTEHATDSESAPFSTQDPLPAAEASTDAIVMVNSPSNLDATMVRTVSSKGAVKLRHPAPDLQSLQGAYLHNVERLEESAERLSMSGSDLGEEIQKLHLEQKLSDSRRASLRSLQLEESNNSQIRSPEPSMSSHANSIVEVNTAARWGGYSPAGYIGSPIGSGRSSSWSHVSFPTTSKNRNRSASKGSKLGQVATEEQPEMEGQDETQPKDMPPKESPSQGHGPNVVGSPTSFALEYEQISRDIRDGFEDDSQLQPPVDGTPRAEYPPEHQNLKRPSSATSGDTFQQSRAFFEDFDGVHYAPSIREPTEQSKPDNGRTRHSSLLTPLPRPTSFAPPTDSMVYYPAPVPKLLNLPTRLSQAPSATLQAKRRTQMVDSLHPDARKSAVWLNANDVPAVDDGHVDPPRPVERRSMMTLNLPPQLRASVYFDTSPTSHEVAIKDGSAAATLDSILEASATAPVNAFTNHPFVGEIGGEVYKNQTKRKSAMPVMGAEKRKSALPVMSAEKRKTAVPVMSEKKEEVRKRHSRNVLRRKSASSIDLLTTVAEDPSKNSLDKHAADGRSVRSEDGAIAARHPSEYLTDNQLDAGEAEQDVLDADDIEYEEEDPYEAYGPPTTLLAELQLRKLQLKSRSRTAANAFPNGMHATLLELDAVAQIEKTKRRGQRVALAWQDPGVSAQDDQDDNEEVPLGMLFPGRNGLLQKKNMGNMNDWDRPLGLLAMKELEESEPLSKRRNRLLGIQRTPSPQRFEPPLDGAVEDDVGEEEGFEGETLAQRRRRLMDKEELDKALGDLPSRPVSAMFTSELMSTWGMDEDEKKKAEEQPIDKRASALTASPMAEKAEHQADRVEVEPENETLGQRRARLQRTGATQSTLGVPQRSSTMFLPTDSPNLPPYDANPPIPAPPVVRNRLSMADLLAAAPAGKHDSRRVSTHALVSALPPTSLLGQHEQNQARHRAELQERNRASGMGGPGAGFPRGQPAQWGAPSGGFMGGMFNDGSGGVGGGAGMSGGVQRMASMQNMPYLGAGNAAYPPMGMGGAMNGGVNRQTSMGMPHGGVNGWNQSMPMLGMPMNGMPVNGMPVNGMPMNGMAMPMGQPGFDYMNTMAAMQMQDPPMDPRQRELIDRWRQSVAP</sequence>
<dbReference type="EMBL" id="ML975154">
    <property type="protein sequence ID" value="KAF1813801.1"/>
    <property type="molecule type" value="Genomic_DNA"/>
</dbReference>
<feature type="compositionally biased region" description="Acidic residues" evidence="1">
    <location>
        <begin position="752"/>
        <end position="764"/>
    </location>
</feature>